<evidence type="ECO:0000256" key="1">
    <source>
        <dbReference type="ARBA" id="ARBA00001911"/>
    </source>
</evidence>
<dbReference type="AlphaFoldDB" id="A0A942DVK1"/>
<reference evidence="15" key="1">
    <citation type="submission" date="2021-04" db="EMBL/GenBank/DDBJ databases">
        <title>Pseudaminobacter soli sp. nov., isolated from paddy soil contaminated by heavy metals.</title>
        <authorList>
            <person name="Zhang K."/>
        </authorList>
    </citation>
    <scope>NUCLEOTIDE SEQUENCE</scope>
    <source>
        <strain evidence="15">19-2017</strain>
    </source>
</reference>
<gene>
    <name evidence="15" type="ORF">KEU06_02780</name>
</gene>
<dbReference type="InterPro" id="IPR001509">
    <property type="entry name" value="Epimerase_deHydtase"/>
</dbReference>
<keyword evidence="16" id="KW-1185">Reference proteome</keyword>
<sequence length="346" mass="38151">MMKNGKTKTALVAGGAGFLGSHLCETLLKNGYSVICLDNFLTGTAGNIKELYRDPHFSLIEHDVCKPLEPSGKLDFVYNLACAASPPHYQADPVHTMRTCVLGTLNLLEIAERHGARFVQASTSEVYGDPDQHPQREDYAGHVNCTGRRACYDEGKRAAEALCFDFLRAKRVDVRVARIFNTYGPRMHPNDGRIVSNLVVQALSGRPLTIYGSGAQTRSFCYVSDLITGLVRLAEVAENPGAPINVGNPSEFTILELADLVLELVGSESRIQYMPLPEDDPRRRRPDISRAHKLLEWSPTVPLREGLQHTIAYFASLAAERRPRKSLRTTRPAARILQKAPTAATA</sequence>
<evidence type="ECO:0000313" key="16">
    <source>
        <dbReference type="Proteomes" id="UP000680348"/>
    </source>
</evidence>
<dbReference type="Pfam" id="PF01370">
    <property type="entry name" value="Epimerase"/>
    <property type="match status" value="1"/>
</dbReference>
<keyword evidence="4" id="KW-0210">Decarboxylase</keyword>
<dbReference type="CDD" id="cd05230">
    <property type="entry name" value="UGD_SDR_e"/>
    <property type="match status" value="1"/>
</dbReference>
<evidence type="ECO:0000256" key="11">
    <source>
        <dbReference type="ARBA" id="ARBA00023239"/>
    </source>
</evidence>
<dbReference type="PANTHER" id="PTHR43078:SF6">
    <property type="entry name" value="UDP-GLUCURONIC ACID DECARBOXYLASE 1"/>
    <property type="match status" value="1"/>
</dbReference>
<dbReference type="GO" id="GO:0070403">
    <property type="term" value="F:NAD+ binding"/>
    <property type="evidence" value="ECO:0007669"/>
    <property type="project" value="InterPro"/>
</dbReference>
<dbReference type="PANTHER" id="PTHR43078">
    <property type="entry name" value="UDP-GLUCURONIC ACID DECARBOXYLASE-RELATED"/>
    <property type="match status" value="1"/>
</dbReference>
<dbReference type="SUPFAM" id="SSF51735">
    <property type="entry name" value="NAD(P)-binding Rossmann-fold domains"/>
    <property type="match status" value="1"/>
</dbReference>
<evidence type="ECO:0000256" key="13">
    <source>
        <dbReference type="SAM" id="MobiDB-lite"/>
    </source>
</evidence>
<dbReference type="GO" id="GO:0005737">
    <property type="term" value="C:cytoplasm"/>
    <property type="evidence" value="ECO:0007669"/>
    <property type="project" value="TreeGrafter"/>
</dbReference>
<evidence type="ECO:0000256" key="10">
    <source>
        <dbReference type="ARBA" id="ARBA00023180"/>
    </source>
</evidence>
<evidence type="ECO:0000256" key="7">
    <source>
        <dbReference type="ARBA" id="ARBA00023027"/>
    </source>
</evidence>
<evidence type="ECO:0000256" key="3">
    <source>
        <dbReference type="ARBA" id="ARBA00022692"/>
    </source>
</evidence>
<dbReference type="GO" id="GO:0048040">
    <property type="term" value="F:UDP-glucuronate decarboxylase activity"/>
    <property type="evidence" value="ECO:0007669"/>
    <property type="project" value="TreeGrafter"/>
</dbReference>
<dbReference type="InterPro" id="IPR044516">
    <property type="entry name" value="UXS-like"/>
</dbReference>
<keyword evidence="11" id="KW-0456">Lyase</keyword>
<evidence type="ECO:0000313" key="15">
    <source>
        <dbReference type="EMBL" id="MBS3647551.1"/>
    </source>
</evidence>
<keyword evidence="7" id="KW-0520">NAD</keyword>
<feature type="region of interest" description="Disordered" evidence="13">
    <location>
        <begin position="324"/>
        <end position="346"/>
    </location>
</feature>
<keyword evidence="6" id="KW-1133">Transmembrane helix</keyword>
<proteinExistence type="predicted"/>
<evidence type="ECO:0000256" key="5">
    <source>
        <dbReference type="ARBA" id="ARBA00022968"/>
    </source>
</evidence>
<comment type="cofactor">
    <cofactor evidence="1">
        <name>NAD(+)</name>
        <dbReference type="ChEBI" id="CHEBI:57540"/>
    </cofactor>
</comment>
<keyword evidence="9" id="KW-0472">Membrane</keyword>
<comment type="subcellular location">
    <subcellularLocation>
        <location evidence="2">Golgi apparatus membrane</location>
        <topology evidence="2">Single-pass type II membrane protein</topology>
    </subcellularLocation>
    <subcellularLocation>
        <location evidence="12">Golgi apparatus</location>
        <location evidence="12">Golgi stack membrane</location>
    </subcellularLocation>
</comment>
<evidence type="ECO:0000256" key="8">
    <source>
        <dbReference type="ARBA" id="ARBA00023034"/>
    </source>
</evidence>
<evidence type="ECO:0000256" key="9">
    <source>
        <dbReference type="ARBA" id="ARBA00023136"/>
    </source>
</evidence>
<dbReference type="EMBL" id="JAGWCR010000001">
    <property type="protein sequence ID" value="MBS3647551.1"/>
    <property type="molecule type" value="Genomic_DNA"/>
</dbReference>
<keyword evidence="3" id="KW-0812">Transmembrane</keyword>
<organism evidence="15 16">
    <name type="scientific">Pseudaminobacter soli</name>
    <name type="common">ex Zhang et al. 2022</name>
    <dbReference type="NCBI Taxonomy" id="2831468"/>
    <lineage>
        <taxon>Bacteria</taxon>
        <taxon>Pseudomonadati</taxon>
        <taxon>Pseudomonadota</taxon>
        <taxon>Alphaproteobacteria</taxon>
        <taxon>Hyphomicrobiales</taxon>
        <taxon>Phyllobacteriaceae</taxon>
        <taxon>Pseudaminobacter</taxon>
    </lineage>
</organism>
<evidence type="ECO:0000256" key="12">
    <source>
        <dbReference type="ARBA" id="ARBA00037859"/>
    </source>
</evidence>
<protein>
    <submittedName>
        <fullName evidence="15">SDR family oxidoreductase</fullName>
    </submittedName>
</protein>
<evidence type="ECO:0000259" key="14">
    <source>
        <dbReference type="Pfam" id="PF01370"/>
    </source>
</evidence>
<evidence type="ECO:0000256" key="2">
    <source>
        <dbReference type="ARBA" id="ARBA00004323"/>
    </source>
</evidence>
<dbReference type="FunFam" id="3.40.50.720:FF:000065">
    <property type="entry name" value="UDP-glucuronic acid decarboxylase 1"/>
    <property type="match status" value="1"/>
</dbReference>
<accession>A0A942DVK1</accession>
<dbReference type="Gene3D" id="3.40.50.720">
    <property type="entry name" value="NAD(P)-binding Rossmann-like Domain"/>
    <property type="match status" value="1"/>
</dbReference>
<dbReference type="InterPro" id="IPR036291">
    <property type="entry name" value="NAD(P)-bd_dom_sf"/>
</dbReference>
<dbReference type="Proteomes" id="UP000680348">
    <property type="component" value="Unassembled WGS sequence"/>
</dbReference>
<evidence type="ECO:0000256" key="4">
    <source>
        <dbReference type="ARBA" id="ARBA00022793"/>
    </source>
</evidence>
<comment type="caution">
    <text evidence="15">The sequence shown here is derived from an EMBL/GenBank/DDBJ whole genome shotgun (WGS) entry which is preliminary data.</text>
</comment>
<keyword evidence="8" id="KW-0333">Golgi apparatus</keyword>
<evidence type="ECO:0000256" key="6">
    <source>
        <dbReference type="ARBA" id="ARBA00022989"/>
    </source>
</evidence>
<keyword evidence="5" id="KW-0735">Signal-anchor</keyword>
<name>A0A942DVK1_9HYPH</name>
<feature type="domain" description="NAD-dependent epimerase/dehydratase" evidence="14">
    <location>
        <begin position="10"/>
        <end position="247"/>
    </location>
</feature>
<keyword evidence="10" id="KW-0325">Glycoprotein</keyword>
<dbReference type="GO" id="GO:0042732">
    <property type="term" value="P:D-xylose metabolic process"/>
    <property type="evidence" value="ECO:0007669"/>
    <property type="project" value="InterPro"/>
</dbReference>